<organism evidence="1 2">
    <name type="scientific">Alishewanella tabrizica</name>
    <dbReference type="NCBI Taxonomy" id="671278"/>
    <lineage>
        <taxon>Bacteria</taxon>
        <taxon>Pseudomonadati</taxon>
        <taxon>Pseudomonadota</taxon>
        <taxon>Gammaproteobacteria</taxon>
        <taxon>Alteromonadales</taxon>
        <taxon>Alteromonadaceae</taxon>
        <taxon>Alishewanella</taxon>
    </lineage>
</organism>
<protein>
    <recommendedName>
        <fullName evidence="3">Twin-arginine translocation pathway signal</fullName>
    </recommendedName>
</protein>
<accession>A0ABQ2WHB2</accession>
<reference evidence="2" key="1">
    <citation type="journal article" date="2019" name="Int. J. Syst. Evol. Microbiol.">
        <title>The Global Catalogue of Microorganisms (GCM) 10K type strain sequencing project: providing services to taxonomists for standard genome sequencing and annotation.</title>
        <authorList>
            <consortium name="The Broad Institute Genomics Platform"/>
            <consortium name="The Broad Institute Genome Sequencing Center for Infectious Disease"/>
            <person name="Wu L."/>
            <person name="Ma J."/>
        </authorList>
    </citation>
    <scope>NUCLEOTIDE SEQUENCE [LARGE SCALE GENOMIC DNA]</scope>
    <source>
        <strain evidence="2">KCTC 23723</strain>
    </source>
</reference>
<proteinExistence type="predicted"/>
<dbReference type="Pfam" id="PF13618">
    <property type="entry name" value="Gluconate_2-dh3"/>
    <property type="match status" value="1"/>
</dbReference>
<evidence type="ECO:0000313" key="2">
    <source>
        <dbReference type="Proteomes" id="UP000634667"/>
    </source>
</evidence>
<evidence type="ECO:0000313" key="1">
    <source>
        <dbReference type="EMBL" id="GGW55417.1"/>
    </source>
</evidence>
<dbReference type="RefSeq" id="WP_189481033.1">
    <property type="nucleotide sequence ID" value="NZ_BMYR01000003.1"/>
</dbReference>
<dbReference type="InterPro" id="IPR027056">
    <property type="entry name" value="Gluconate_2DH_su3"/>
</dbReference>
<evidence type="ECO:0008006" key="3">
    <source>
        <dbReference type="Google" id="ProtNLM"/>
    </source>
</evidence>
<sequence length="192" mass="20690">MDRRDLLKMIAAATGMAMVAGDLLAQGLTAADKVPVTHIFSANDIALLDEIAETILPQTDTPGAKASGAGAQMAAIISNCFDQSQRTLVTEGLLALQALALHRFQHSFQAATPAQKLALLTELDNEAKAQIAKANAQQQTPQAHYFTVLKQQSIFAFFTSKVGATEVLRHVAIPGRWDGNYPYKKGERAWSL</sequence>
<name>A0ABQ2WHB2_9ALTE</name>
<keyword evidence="2" id="KW-1185">Reference proteome</keyword>
<gene>
    <name evidence="1" type="ORF">GCM10008111_09400</name>
</gene>
<dbReference type="Proteomes" id="UP000634667">
    <property type="component" value="Unassembled WGS sequence"/>
</dbReference>
<dbReference type="EMBL" id="BMYR01000003">
    <property type="protein sequence ID" value="GGW55417.1"/>
    <property type="molecule type" value="Genomic_DNA"/>
</dbReference>
<comment type="caution">
    <text evidence="1">The sequence shown here is derived from an EMBL/GenBank/DDBJ whole genome shotgun (WGS) entry which is preliminary data.</text>
</comment>